<protein>
    <submittedName>
        <fullName evidence="2">Uncharacterized protein</fullName>
    </submittedName>
</protein>
<dbReference type="Proteomes" id="UP000834106">
    <property type="component" value="Chromosome 9"/>
</dbReference>
<evidence type="ECO:0000256" key="1">
    <source>
        <dbReference type="SAM" id="MobiDB-lite"/>
    </source>
</evidence>
<reference evidence="2" key="1">
    <citation type="submission" date="2023-05" db="EMBL/GenBank/DDBJ databases">
        <authorList>
            <person name="Huff M."/>
        </authorList>
    </citation>
    <scope>NUCLEOTIDE SEQUENCE</scope>
</reference>
<feature type="compositionally biased region" description="Basic and acidic residues" evidence="1">
    <location>
        <begin position="19"/>
        <end position="42"/>
    </location>
</feature>
<evidence type="ECO:0000313" key="3">
    <source>
        <dbReference type="Proteomes" id="UP000834106"/>
    </source>
</evidence>
<organism evidence="2 3">
    <name type="scientific">Fraxinus pennsylvanica</name>
    <dbReference type="NCBI Taxonomy" id="56036"/>
    <lineage>
        <taxon>Eukaryota</taxon>
        <taxon>Viridiplantae</taxon>
        <taxon>Streptophyta</taxon>
        <taxon>Embryophyta</taxon>
        <taxon>Tracheophyta</taxon>
        <taxon>Spermatophyta</taxon>
        <taxon>Magnoliopsida</taxon>
        <taxon>eudicotyledons</taxon>
        <taxon>Gunneridae</taxon>
        <taxon>Pentapetalae</taxon>
        <taxon>asterids</taxon>
        <taxon>lamiids</taxon>
        <taxon>Lamiales</taxon>
        <taxon>Oleaceae</taxon>
        <taxon>Oleeae</taxon>
        <taxon>Fraxinus</taxon>
    </lineage>
</organism>
<accession>A0AAD2DTX6</accession>
<gene>
    <name evidence="2" type="ORF">FPE_LOCUS14647</name>
</gene>
<feature type="region of interest" description="Disordered" evidence="1">
    <location>
        <begin position="14"/>
        <end position="47"/>
    </location>
</feature>
<evidence type="ECO:0000313" key="2">
    <source>
        <dbReference type="EMBL" id="CAI9767217.1"/>
    </source>
</evidence>
<dbReference type="AlphaFoldDB" id="A0AAD2DTX6"/>
<sequence>MVFCCKKRQSQAVSTMKNKAREAKDKASEMEHCAQDHTRGSKDQIGSYLSEKAGAVKDKTYEIAESAKQKGAADAMKHTFGIADVDQDDSNVNTRTRRD</sequence>
<dbReference type="Gene3D" id="6.10.140.1430">
    <property type="match status" value="1"/>
</dbReference>
<keyword evidence="3" id="KW-1185">Reference proteome</keyword>
<name>A0AAD2DTX6_9LAMI</name>
<dbReference type="EMBL" id="OU503044">
    <property type="protein sequence ID" value="CAI9767217.1"/>
    <property type="molecule type" value="Genomic_DNA"/>
</dbReference>
<proteinExistence type="predicted"/>